<dbReference type="Pfam" id="PF13460">
    <property type="entry name" value="NAD_binding_10"/>
    <property type="match status" value="1"/>
</dbReference>
<protein>
    <submittedName>
        <fullName evidence="1">Epimerase</fullName>
    </submittedName>
</protein>
<organism evidence="1 2">
    <name type="scientific">Rhizobium loti</name>
    <name type="common">Mesorhizobium loti</name>
    <dbReference type="NCBI Taxonomy" id="381"/>
    <lineage>
        <taxon>Bacteria</taxon>
        <taxon>Pseudomonadati</taxon>
        <taxon>Pseudomonadota</taxon>
        <taxon>Alphaproteobacteria</taxon>
        <taxon>Hyphomicrobiales</taxon>
        <taxon>Phyllobacteriaceae</taxon>
        <taxon>Mesorhizobium</taxon>
    </lineage>
</organism>
<dbReference type="PANTHER" id="PTHR15020">
    <property type="entry name" value="FLAVIN REDUCTASE-RELATED"/>
    <property type="match status" value="1"/>
</dbReference>
<sequence>MAKILVTGGTGHLGRDLVPALSNGGHTVRLLARKPTNDPSLEWAPGDLATGEGIDSALDGVDTVIHAATLSPIAKRGMRPVDLWFSPTSVDVEGTRLLLAASLRANVGHFIFVSIVGLEFSGLPYAKAKLAGERLVRDSSLPWSIIRAAPFYYLLEQMLGGLKWLPIWPLPNSLSNPVDTRDVARYLVEAVNDGKRGVRPEIGGPDMMPFSSFARQYRDALGLRRLILPTPVSRRMSFKMGLVETSERFGERTWRSWLCEQHRHAGVDPHCNTAG</sequence>
<proteinExistence type="predicted"/>
<dbReference type="InterPro" id="IPR016040">
    <property type="entry name" value="NAD(P)-bd_dom"/>
</dbReference>
<evidence type="ECO:0000313" key="2">
    <source>
        <dbReference type="Proteomes" id="UP000093737"/>
    </source>
</evidence>
<dbReference type="SUPFAM" id="SSF51735">
    <property type="entry name" value="NAD(P)-binding Rossmann-fold domains"/>
    <property type="match status" value="1"/>
</dbReference>
<dbReference type="InterPro" id="IPR036291">
    <property type="entry name" value="NAD(P)-bd_dom_sf"/>
</dbReference>
<dbReference type="Gene3D" id="3.40.50.720">
    <property type="entry name" value="NAD(P)-binding Rossmann-like Domain"/>
    <property type="match status" value="1"/>
</dbReference>
<dbReference type="EMBL" id="LYTK01000001">
    <property type="protein sequence ID" value="OBQ72026.1"/>
    <property type="molecule type" value="Genomic_DNA"/>
</dbReference>
<dbReference type="Proteomes" id="UP000093737">
    <property type="component" value="Unassembled WGS sequence"/>
</dbReference>
<dbReference type="RefSeq" id="WP_056563301.1">
    <property type="nucleotide sequence ID" value="NZ_CP033334.1"/>
</dbReference>
<name>A0A6M7U4H2_RHILI</name>
<evidence type="ECO:0000313" key="1">
    <source>
        <dbReference type="EMBL" id="OBQ72026.1"/>
    </source>
</evidence>
<dbReference type="AlphaFoldDB" id="A0A6M7U4H2"/>
<gene>
    <name evidence="1" type="ORF">A8145_04040</name>
</gene>
<dbReference type="PANTHER" id="PTHR15020:SF50">
    <property type="entry name" value="UPF0659 PROTEIN YMR090W"/>
    <property type="match status" value="1"/>
</dbReference>
<reference evidence="1 2" key="1">
    <citation type="submission" date="2016-05" db="EMBL/GenBank/DDBJ databases">
        <authorList>
            <person name="Ramsay J.P."/>
        </authorList>
    </citation>
    <scope>NUCLEOTIDE SEQUENCE [LARGE SCALE GENOMIC DNA]</scope>
    <source>
        <strain evidence="1 2">NZP2042</strain>
    </source>
</reference>
<comment type="caution">
    <text evidence="1">The sequence shown here is derived from an EMBL/GenBank/DDBJ whole genome shotgun (WGS) entry which is preliminary data.</text>
</comment>
<accession>A0A6M7U4H2</accession>